<keyword evidence="2" id="KW-0808">Transferase</keyword>
<dbReference type="CDD" id="cd02440">
    <property type="entry name" value="AdoMet_MTases"/>
    <property type="match status" value="1"/>
</dbReference>
<gene>
    <name evidence="2" type="ORF">GMORB2_1006</name>
</gene>
<dbReference type="PANTHER" id="PTHR43591:SF14">
    <property type="entry name" value="METHYLTRANSFERASE"/>
    <property type="match status" value="1"/>
</dbReference>
<dbReference type="GO" id="GO:0032259">
    <property type="term" value="P:methylation"/>
    <property type="evidence" value="ECO:0007669"/>
    <property type="project" value="UniProtKB-KW"/>
</dbReference>
<evidence type="ECO:0000313" key="3">
    <source>
        <dbReference type="Proteomes" id="UP000749293"/>
    </source>
</evidence>
<dbReference type="SUPFAM" id="SSF53335">
    <property type="entry name" value="S-adenosyl-L-methionine-dependent methyltransferases"/>
    <property type="match status" value="1"/>
</dbReference>
<accession>A0A9P5D6M8</accession>
<dbReference type="InterPro" id="IPR029063">
    <property type="entry name" value="SAM-dependent_MTases_sf"/>
</dbReference>
<sequence length="324" mass="36948">MVANCPDSDDSSMSLTESVKDYPIEFGRRYHAYRAGSVTAYAFPNDNYELERLTFQYDILTALFSGRLFFAPLTKASPPRRILDIGTGTGKWAIQMGDYFPETEIIATDLSPVQPEEVPPNVNFFVEDSSEPWDYTQPFDYIHTRVTAGCWSCFKTQVAQQAFDSLSPGGWLESQEFDSYVACDDGTVPENSHLSAYLRTLAEAAAQMDRPMKLACHLRSIYEEVGFVDVHERIFKIPTNGWPRDERLKELGKNWELNLRQGLSGFSYNLYHRAFGRTAVETELSLVDVRREISDPRMHAYMPIYVVWGRKPFPGEPVPNRTTS</sequence>
<organism evidence="2 3">
    <name type="scientific">Geosmithia morbida</name>
    <dbReference type="NCBI Taxonomy" id="1094350"/>
    <lineage>
        <taxon>Eukaryota</taxon>
        <taxon>Fungi</taxon>
        <taxon>Dikarya</taxon>
        <taxon>Ascomycota</taxon>
        <taxon>Pezizomycotina</taxon>
        <taxon>Sordariomycetes</taxon>
        <taxon>Hypocreomycetidae</taxon>
        <taxon>Hypocreales</taxon>
        <taxon>Bionectriaceae</taxon>
        <taxon>Geosmithia</taxon>
    </lineage>
</organism>
<dbReference type="PANTHER" id="PTHR43591">
    <property type="entry name" value="METHYLTRANSFERASE"/>
    <property type="match status" value="1"/>
</dbReference>
<dbReference type="GeneID" id="55967236"/>
<evidence type="ECO:0000256" key="1">
    <source>
        <dbReference type="ARBA" id="ARBA00038158"/>
    </source>
</evidence>
<comment type="caution">
    <text evidence="2">The sequence shown here is derived from an EMBL/GenBank/DDBJ whole genome shotgun (WGS) entry which is preliminary data.</text>
</comment>
<dbReference type="EMBL" id="JAANYQ010000002">
    <property type="protein sequence ID" value="KAF4125761.1"/>
    <property type="molecule type" value="Genomic_DNA"/>
</dbReference>
<protein>
    <submittedName>
        <fullName evidence="2">TAM domain methyltransferase</fullName>
    </submittedName>
</protein>
<keyword evidence="2" id="KW-0489">Methyltransferase</keyword>
<proteinExistence type="inferred from homology"/>
<keyword evidence="3" id="KW-1185">Reference proteome</keyword>
<dbReference type="Proteomes" id="UP000749293">
    <property type="component" value="Unassembled WGS sequence"/>
</dbReference>
<name>A0A9P5D6M8_9HYPO</name>
<dbReference type="Gene3D" id="3.40.50.150">
    <property type="entry name" value="Vaccinia Virus protein VP39"/>
    <property type="match status" value="1"/>
</dbReference>
<dbReference type="GO" id="GO:0008168">
    <property type="term" value="F:methyltransferase activity"/>
    <property type="evidence" value="ECO:0007669"/>
    <property type="project" value="UniProtKB-KW"/>
</dbReference>
<dbReference type="RefSeq" id="XP_035324413.1">
    <property type="nucleotide sequence ID" value="XM_035462989.1"/>
</dbReference>
<dbReference type="OrthoDB" id="2013972at2759"/>
<dbReference type="AlphaFoldDB" id="A0A9P5D6M8"/>
<reference evidence="2" key="1">
    <citation type="submission" date="2020-03" db="EMBL/GenBank/DDBJ databases">
        <title>Site-based positive gene gene selection in Geosmithia morbida across the United States reveals a broad range of putative effectors and factors for local host and environmental adapation.</title>
        <authorList>
            <person name="Onufrak A."/>
            <person name="Murdoch R.W."/>
            <person name="Gazis R."/>
            <person name="Huff M."/>
            <person name="Staton M."/>
            <person name="Klingeman W."/>
            <person name="Hadziabdic D."/>
        </authorList>
    </citation>
    <scope>NUCLEOTIDE SEQUENCE</scope>
    <source>
        <strain evidence="2">1262</strain>
    </source>
</reference>
<evidence type="ECO:0000313" key="2">
    <source>
        <dbReference type="EMBL" id="KAF4125761.1"/>
    </source>
</evidence>
<comment type="similarity">
    <text evidence="1">Belongs to the methyltransferase superfamily. LaeA methyltransferase family.</text>
</comment>
<dbReference type="Pfam" id="PF13489">
    <property type="entry name" value="Methyltransf_23"/>
    <property type="match status" value="1"/>
</dbReference>